<evidence type="ECO:0000313" key="1">
    <source>
        <dbReference type="EMBL" id="CAJ2500957.1"/>
    </source>
</evidence>
<dbReference type="EMBL" id="CAUWAG010000003">
    <property type="protein sequence ID" value="CAJ2500957.1"/>
    <property type="molecule type" value="Genomic_DNA"/>
</dbReference>
<protein>
    <submittedName>
        <fullName evidence="1">Uu.00g038100.m01.CDS01</fullName>
    </submittedName>
</protein>
<reference evidence="1" key="1">
    <citation type="submission" date="2023-10" db="EMBL/GenBank/DDBJ databases">
        <authorList>
            <person name="Hackl T."/>
        </authorList>
    </citation>
    <scope>NUCLEOTIDE SEQUENCE</scope>
</reference>
<comment type="caution">
    <text evidence="1">The sequence shown here is derived from an EMBL/GenBank/DDBJ whole genome shotgun (WGS) entry which is preliminary data.</text>
</comment>
<evidence type="ECO:0000313" key="2">
    <source>
        <dbReference type="Proteomes" id="UP001295740"/>
    </source>
</evidence>
<gene>
    <name evidence="1" type="ORF">KHLLAP_LOCUS1425</name>
</gene>
<sequence length="224" mass="25178">MTDIAPECLIALDTARVQQLRPEDVPTEVQQGMLGAREIMRMQSHYFDDRDYVLFRHTEPTPVDDTPKGFGEWIVATATYHVREHGAIWRDLRALMIARREVRAAVRRDRDYHVVKWTAGDAVGHPDALMLTTALASDPHPYLQQDPAIHDGSVPGSQGDLQQDPLPLITKPMNRSARTQPQNSTVTSRRSLRLIQAVVFHLEQVTSWQEGFPSVPTALVVAST</sequence>
<accession>A0AAI8YDQ6</accession>
<dbReference type="Proteomes" id="UP001295740">
    <property type="component" value="Unassembled WGS sequence"/>
</dbReference>
<name>A0AAI8YDQ6_9PEZI</name>
<dbReference type="AlphaFoldDB" id="A0AAI8YDQ6"/>
<proteinExistence type="predicted"/>
<organism evidence="1 2">
    <name type="scientific">Anthostomella pinea</name>
    <dbReference type="NCBI Taxonomy" id="933095"/>
    <lineage>
        <taxon>Eukaryota</taxon>
        <taxon>Fungi</taxon>
        <taxon>Dikarya</taxon>
        <taxon>Ascomycota</taxon>
        <taxon>Pezizomycotina</taxon>
        <taxon>Sordariomycetes</taxon>
        <taxon>Xylariomycetidae</taxon>
        <taxon>Xylariales</taxon>
        <taxon>Xylariaceae</taxon>
        <taxon>Anthostomella</taxon>
    </lineage>
</organism>
<keyword evidence="2" id="KW-1185">Reference proteome</keyword>